<proteinExistence type="predicted"/>
<dbReference type="Proteomes" id="UP000016568">
    <property type="component" value="Unassembled WGS sequence"/>
</dbReference>
<keyword evidence="3" id="KW-1185">Reference proteome</keyword>
<organism evidence="2 3">
    <name type="scientific">Caenibius tardaugens NBRC 16725</name>
    <dbReference type="NCBI Taxonomy" id="1219035"/>
    <lineage>
        <taxon>Bacteria</taxon>
        <taxon>Pseudomonadati</taxon>
        <taxon>Pseudomonadota</taxon>
        <taxon>Alphaproteobacteria</taxon>
        <taxon>Sphingomonadales</taxon>
        <taxon>Erythrobacteraceae</taxon>
        <taxon>Caenibius</taxon>
    </lineage>
</organism>
<reference evidence="2 3" key="1">
    <citation type="submission" date="2013-09" db="EMBL/GenBank/DDBJ databases">
        <title>Whole genome shotgun sequence of Novosphingobium tardaugens NBRC 16725.</title>
        <authorList>
            <person name="Isaki S."/>
            <person name="Hosoyama A."/>
            <person name="Tsuchikane K."/>
            <person name="Katsumata H."/>
            <person name="Ando Y."/>
            <person name="Yamazaki S."/>
            <person name="Fujita N."/>
        </authorList>
    </citation>
    <scope>NUCLEOTIDE SEQUENCE [LARGE SCALE GENOMIC DNA]</scope>
    <source>
        <strain evidence="2 3">NBRC 16725</strain>
    </source>
</reference>
<dbReference type="AlphaFoldDB" id="U2Y6D7"/>
<dbReference type="RefSeq" id="WP_021689638.1">
    <property type="nucleotide sequence ID" value="NZ_BASZ01000004.1"/>
</dbReference>
<sequence>MIDYFSIGLTHALLALVAWRLLMRSDLDHDGDVPDRRIGARRQTRRDNAETHLPETGGRESPGGERDA</sequence>
<name>U2Y6D7_9SPHN</name>
<feature type="compositionally biased region" description="Basic and acidic residues" evidence="1">
    <location>
        <begin position="27"/>
        <end position="38"/>
    </location>
</feature>
<protein>
    <submittedName>
        <fullName evidence="2">Uncharacterized protein</fullName>
    </submittedName>
</protein>
<evidence type="ECO:0000313" key="3">
    <source>
        <dbReference type="Proteomes" id="UP000016568"/>
    </source>
</evidence>
<gene>
    <name evidence="2" type="ORF">NT2_04_01420</name>
</gene>
<evidence type="ECO:0000313" key="2">
    <source>
        <dbReference type="EMBL" id="GAD48731.1"/>
    </source>
</evidence>
<dbReference type="KEGG" id="ntd:EGO55_09575"/>
<dbReference type="EMBL" id="BASZ01000004">
    <property type="protein sequence ID" value="GAD48731.1"/>
    <property type="molecule type" value="Genomic_DNA"/>
</dbReference>
<comment type="caution">
    <text evidence="2">The sequence shown here is derived from an EMBL/GenBank/DDBJ whole genome shotgun (WGS) entry which is preliminary data.</text>
</comment>
<accession>U2Y6D7</accession>
<dbReference type="OrthoDB" id="7510921at2"/>
<feature type="region of interest" description="Disordered" evidence="1">
    <location>
        <begin position="27"/>
        <end position="68"/>
    </location>
</feature>
<evidence type="ECO:0000256" key="1">
    <source>
        <dbReference type="SAM" id="MobiDB-lite"/>
    </source>
</evidence>